<dbReference type="AlphaFoldDB" id="A0AAD7C0U4"/>
<evidence type="ECO:0000313" key="1">
    <source>
        <dbReference type="EMBL" id="KAJ7636205.1"/>
    </source>
</evidence>
<gene>
    <name evidence="1" type="ORF">FB45DRAFT_444162</name>
</gene>
<keyword evidence="2" id="KW-1185">Reference proteome</keyword>
<protein>
    <submittedName>
        <fullName evidence="1">Uncharacterized protein</fullName>
    </submittedName>
</protein>
<organism evidence="1 2">
    <name type="scientific">Roridomyces roridus</name>
    <dbReference type="NCBI Taxonomy" id="1738132"/>
    <lineage>
        <taxon>Eukaryota</taxon>
        <taxon>Fungi</taxon>
        <taxon>Dikarya</taxon>
        <taxon>Basidiomycota</taxon>
        <taxon>Agaricomycotina</taxon>
        <taxon>Agaricomycetes</taxon>
        <taxon>Agaricomycetidae</taxon>
        <taxon>Agaricales</taxon>
        <taxon>Marasmiineae</taxon>
        <taxon>Mycenaceae</taxon>
        <taxon>Roridomyces</taxon>
    </lineage>
</organism>
<accession>A0AAD7C0U4</accession>
<proteinExistence type="predicted"/>
<reference evidence="1" key="1">
    <citation type="submission" date="2023-03" db="EMBL/GenBank/DDBJ databases">
        <title>Massive genome expansion in bonnet fungi (Mycena s.s.) driven by repeated elements and novel gene families across ecological guilds.</title>
        <authorList>
            <consortium name="Lawrence Berkeley National Laboratory"/>
            <person name="Harder C.B."/>
            <person name="Miyauchi S."/>
            <person name="Viragh M."/>
            <person name="Kuo A."/>
            <person name="Thoen E."/>
            <person name="Andreopoulos B."/>
            <person name="Lu D."/>
            <person name="Skrede I."/>
            <person name="Drula E."/>
            <person name="Henrissat B."/>
            <person name="Morin E."/>
            <person name="Kohler A."/>
            <person name="Barry K."/>
            <person name="LaButti K."/>
            <person name="Morin E."/>
            <person name="Salamov A."/>
            <person name="Lipzen A."/>
            <person name="Mereny Z."/>
            <person name="Hegedus B."/>
            <person name="Baldrian P."/>
            <person name="Stursova M."/>
            <person name="Weitz H."/>
            <person name="Taylor A."/>
            <person name="Grigoriev I.V."/>
            <person name="Nagy L.G."/>
            <person name="Martin F."/>
            <person name="Kauserud H."/>
        </authorList>
    </citation>
    <scope>NUCLEOTIDE SEQUENCE</scope>
    <source>
        <strain evidence="1">9284</strain>
    </source>
</reference>
<dbReference type="Proteomes" id="UP001221142">
    <property type="component" value="Unassembled WGS sequence"/>
</dbReference>
<name>A0AAD7C0U4_9AGAR</name>
<dbReference type="EMBL" id="JARKIF010000006">
    <property type="protein sequence ID" value="KAJ7636205.1"/>
    <property type="molecule type" value="Genomic_DNA"/>
</dbReference>
<comment type="caution">
    <text evidence="1">The sequence shown here is derived from an EMBL/GenBank/DDBJ whole genome shotgun (WGS) entry which is preliminary data.</text>
</comment>
<evidence type="ECO:0000313" key="2">
    <source>
        <dbReference type="Proteomes" id="UP001221142"/>
    </source>
</evidence>
<sequence>MILMGDIDLRDLINGPREIYRIYSAQIDGRDSPMTVALYTGEDAKEAWSHEISRYSNFHHPNLIQIYAAAASNSICATIFHDEPISFHDCCETYGAHHPLWTLYLHRCVERLKNDVWEAVARQCYPLESIQSRSWIRSSGGRLCIDFKTKSAGPADYLAIANTLPDHAIWANVRCFEPHPESVILSAFSLEKYDCWWGLLAHYPVFRIPAGSTVYPGRVVDRTSQDDVWFNMELAKMSSQVVSDSTIDWNGGFVPEYMKMQNGWTRAATRDIGTMDITVYLPFEHQRWWINQANYIFNRHQITSEHQRYVYLKSVVFQLRFDRAPYDGPRGYLFLSPVTDFQVGPWEFRWPRCPAYWSLDETG</sequence>